<accession>A0ABW1V6I7</accession>
<dbReference type="InterPro" id="IPR029068">
    <property type="entry name" value="Glyas_Bleomycin-R_OHBP_Dase"/>
</dbReference>
<evidence type="ECO:0000256" key="2">
    <source>
        <dbReference type="ARBA" id="ARBA00021572"/>
    </source>
</evidence>
<name>A0ABW1V6I7_9BACL</name>
<keyword evidence="6" id="KW-1185">Reference proteome</keyword>
<evidence type="ECO:0000256" key="1">
    <source>
        <dbReference type="ARBA" id="ARBA00011051"/>
    </source>
</evidence>
<dbReference type="EMBL" id="JBHSTE010000003">
    <property type="protein sequence ID" value="MFC6333026.1"/>
    <property type="molecule type" value="Genomic_DNA"/>
</dbReference>
<organism evidence="5 6">
    <name type="scientific">Paenibacillus septentrionalis</name>
    <dbReference type="NCBI Taxonomy" id="429342"/>
    <lineage>
        <taxon>Bacteria</taxon>
        <taxon>Bacillati</taxon>
        <taxon>Bacillota</taxon>
        <taxon>Bacilli</taxon>
        <taxon>Bacillales</taxon>
        <taxon>Paenibacillaceae</taxon>
        <taxon>Paenibacillus</taxon>
    </lineage>
</organism>
<dbReference type="RefSeq" id="WP_379234056.1">
    <property type="nucleotide sequence ID" value="NZ_JBHSTE010000003.1"/>
</dbReference>
<sequence>MKLQGITPILRIFDEEKAKSFYVGYLGFKIDWEHRFEEQLPLYMQLSKDDIKLHVSEHYGDCSPGAAIRIEMAGLEAYHRSLIEKQNKYSRPGLERMPWGSDECTVTDPFGNRIIFYENHSEAER</sequence>
<evidence type="ECO:0000313" key="6">
    <source>
        <dbReference type="Proteomes" id="UP001596233"/>
    </source>
</evidence>
<keyword evidence="3" id="KW-0046">Antibiotic resistance</keyword>
<evidence type="ECO:0000259" key="4">
    <source>
        <dbReference type="PROSITE" id="PS51819"/>
    </source>
</evidence>
<dbReference type="PROSITE" id="PS51819">
    <property type="entry name" value="VOC"/>
    <property type="match status" value="1"/>
</dbReference>
<dbReference type="InterPro" id="IPR000335">
    <property type="entry name" value="Bleomycin-R"/>
</dbReference>
<protein>
    <recommendedName>
        <fullName evidence="2">Bleomycin resistance protein</fullName>
    </recommendedName>
</protein>
<evidence type="ECO:0000256" key="3">
    <source>
        <dbReference type="ARBA" id="ARBA00023251"/>
    </source>
</evidence>
<dbReference type="InterPro" id="IPR037523">
    <property type="entry name" value="VOC_core"/>
</dbReference>
<dbReference type="SUPFAM" id="SSF54593">
    <property type="entry name" value="Glyoxalase/Bleomycin resistance protein/Dihydroxybiphenyl dioxygenase"/>
    <property type="match status" value="1"/>
</dbReference>
<dbReference type="Gene3D" id="3.10.180.10">
    <property type="entry name" value="2,3-Dihydroxybiphenyl 1,2-Dioxygenase, domain 1"/>
    <property type="match status" value="1"/>
</dbReference>
<dbReference type="Pfam" id="PF19581">
    <property type="entry name" value="Glyoxalase_7"/>
    <property type="match status" value="1"/>
</dbReference>
<dbReference type="CDD" id="cd08349">
    <property type="entry name" value="BLMA_like"/>
    <property type="match status" value="1"/>
</dbReference>
<reference evidence="6" key="1">
    <citation type="journal article" date="2019" name="Int. J. Syst. Evol. Microbiol.">
        <title>The Global Catalogue of Microorganisms (GCM) 10K type strain sequencing project: providing services to taxonomists for standard genome sequencing and annotation.</title>
        <authorList>
            <consortium name="The Broad Institute Genomics Platform"/>
            <consortium name="The Broad Institute Genome Sequencing Center for Infectious Disease"/>
            <person name="Wu L."/>
            <person name="Ma J."/>
        </authorList>
    </citation>
    <scope>NUCLEOTIDE SEQUENCE [LARGE SCALE GENOMIC DNA]</scope>
    <source>
        <strain evidence="6">PCU 280</strain>
    </source>
</reference>
<feature type="domain" description="VOC" evidence="4">
    <location>
        <begin position="2"/>
        <end position="119"/>
    </location>
</feature>
<evidence type="ECO:0000313" key="5">
    <source>
        <dbReference type="EMBL" id="MFC6333026.1"/>
    </source>
</evidence>
<gene>
    <name evidence="5" type="ORF">ACFP56_10360</name>
</gene>
<dbReference type="Proteomes" id="UP001596233">
    <property type="component" value="Unassembled WGS sequence"/>
</dbReference>
<comment type="similarity">
    <text evidence="1">Belongs to the bleomycin resistance protein family.</text>
</comment>
<proteinExistence type="inferred from homology"/>
<comment type="caution">
    <text evidence="5">The sequence shown here is derived from an EMBL/GenBank/DDBJ whole genome shotgun (WGS) entry which is preliminary data.</text>
</comment>